<dbReference type="CDD" id="cd01992">
    <property type="entry name" value="TilS_N"/>
    <property type="match status" value="1"/>
</dbReference>
<keyword evidence="3 6" id="KW-0547">Nucleotide-binding</keyword>
<keyword evidence="9" id="KW-1185">Reference proteome</keyword>
<accession>G7H2X2</accession>
<dbReference type="Gene3D" id="3.40.50.620">
    <property type="entry name" value="HUPs"/>
    <property type="match status" value="1"/>
</dbReference>
<dbReference type="PANTHER" id="PTHR43033">
    <property type="entry name" value="TRNA(ILE)-LYSIDINE SYNTHASE-RELATED"/>
    <property type="match status" value="1"/>
</dbReference>
<feature type="domain" description="tRNA(Ile)-lysidine/2-thiocytidine synthase N-terminal" evidence="7">
    <location>
        <begin position="25"/>
        <end position="191"/>
    </location>
</feature>
<dbReference type="SUPFAM" id="SSF82829">
    <property type="entry name" value="MesJ substrate recognition domain-like"/>
    <property type="match status" value="1"/>
</dbReference>
<dbReference type="RefSeq" id="WP_007322272.1">
    <property type="nucleotide sequence ID" value="NZ_BAEE01000053.1"/>
</dbReference>
<comment type="subcellular location">
    <subcellularLocation>
        <location evidence="6">Cytoplasm</location>
    </subcellularLocation>
</comment>
<comment type="catalytic activity">
    <reaction evidence="5 6">
        <text>cytidine(34) in tRNA(Ile2) + L-lysine + ATP = lysidine(34) in tRNA(Ile2) + AMP + diphosphate + H(+)</text>
        <dbReference type="Rhea" id="RHEA:43744"/>
        <dbReference type="Rhea" id="RHEA-COMP:10625"/>
        <dbReference type="Rhea" id="RHEA-COMP:10670"/>
        <dbReference type="ChEBI" id="CHEBI:15378"/>
        <dbReference type="ChEBI" id="CHEBI:30616"/>
        <dbReference type="ChEBI" id="CHEBI:32551"/>
        <dbReference type="ChEBI" id="CHEBI:33019"/>
        <dbReference type="ChEBI" id="CHEBI:82748"/>
        <dbReference type="ChEBI" id="CHEBI:83665"/>
        <dbReference type="ChEBI" id="CHEBI:456215"/>
        <dbReference type="EC" id="6.3.4.19"/>
    </reaction>
</comment>
<dbReference type="InterPro" id="IPR012094">
    <property type="entry name" value="tRNA_Ile_lys_synt"/>
</dbReference>
<keyword evidence="1 6" id="KW-0436">Ligase</keyword>
<evidence type="ECO:0000259" key="7">
    <source>
        <dbReference type="Pfam" id="PF01171"/>
    </source>
</evidence>
<dbReference type="HAMAP" id="MF_01161">
    <property type="entry name" value="tRNA_Ile_lys_synt"/>
    <property type="match status" value="1"/>
</dbReference>
<sequence length="328" mass="33952">MDRARALTAAVAAFADRYLEGRRSVCVALSGGPDSLALTAAAVCTDLNVTALIVDHGLQPRSSAVAREAADAAEGLGAGAIVLPVTVGTDGGMEAAARTARYAALEEARAGRPVLLGHTLDDQAETVLLGLARGSGPTSLSGMRPWRAPWGRPLLALRRADTVAACAQWGLSPVADPHNTDPRFTRVRVRTEVLPLMDEVLGGGVREALARTADLLAADNELLDELAGELARTCVAGDGLAVGPLEQAPAALRTRVLHRWLGAIRGADDAESARPPRAGPTQPVVAAVDALVSDWRGQGPVAVGGDQSSRVVVERVDGVLRLAIQPRG</sequence>
<dbReference type="STRING" id="1073574.GOARA_053_00230"/>
<comment type="similarity">
    <text evidence="6">Belongs to the tRNA(Ile)-lysidine synthase family.</text>
</comment>
<evidence type="ECO:0000313" key="9">
    <source>
        <dbReference type="Proteomes" id="UP000035088"/>
    </source>
</evidence>
<dbReference type="PANTHER" id="PTHR43033:SF1">
    <property type="entry name" value="TRNA(ILE)-LYSIDINE SYNTHASE-RELATED"/>
    <property type="match status" value="1"/>
</dbReference>
<evidence type="ECO:0000256" key="4">
    <source>
        <dbReference type="ARBA" id="ARBA00022840"/>
    </source>
</evidence>
<dbReference type="GO" id="GO:0005524">
    <property type="term" value="F:ATP binding"/>
    <property type="evidence" value="ECO:0007669"/>
    <property type="project" value="UniProtKB-UniRule"/>
</dbReference>
<dbReference type="InterPro" id="IPR011063">
    <property type="entry name" value="TilS/TtcA_N"/>
</dbReference>
<dbReference type="InterPro" id="IPR012795">
    <property type="entry name" value="tRNA_Ile_lys_synt_N"/>
</dbReference>
<dbReference type="SUPFAM" id="SSF52402">
    <property type="entry name" value="Adenine nucleotide alpha hydrolases-like"/>
    <property type="match status" value="1"/>
</dbReference>
<reference evidence="8 9" key="1">
    <citation type="submission" date="2011-11" db="EMBL/GenBank/DDBJ databases">
        <title>Whole genome shotgun sequence of Gordonia araii NBRC 100433.</title>
        <authorList>
            <person name="Yoshida Y."/>
            <person name="Hosoyama A."/>
            <person name="Tsuchikane K."/>
            <person name="Katsumata H."/>
            <person name="Yamazaki S."/>
            <person name="Fujita N."/>
        </authorList>
    </citation>
    <scope>NUCLEOTIDE SEQUENCE [LARGE SCALE GENOMIC DNA]</scope>
    <source>
        <strain evidence="8 9">NBRC 100433</strain>
    </source>
</reference>
<proteinExistence type="inferred from homology"/>
<dbReference type="GO" id="GO:0032267">
    <property type="term" value="F:tRNA(Ile)-lysidine synthase activity"/>
    <property type="evidence" value="ECO:0007669"/>
    <property type="project" value="UniProtKB-EC"/>
</dbReference>
<comment type="domain">
    <text evidence="6">The N-terminal region contains the highly conserved SGGXDS motif, predicted to be a P-loop motif involved in ATP binding.</text>
</comment>
<evidence type="ECO:0000256" key="2">
    <source>
        <dbReference type="ARBA" id="ARBA00022694"/>
    </source>
</evidence>
<protein>
    <recommendedName>
        <fullName evidence="6">tRNA(Ile)-lysidine synthase</fullName>
        <ecNumber evidence="6">6.3.4.19</ecNumber>
    </recommendedName>
    <alternativeName>
        <fullName evidence="6">tRNA(Ile)-2-lysyl-cytidine synthase</fullName>
    </alternativeName>
    <alternativeName>
        <fullName evidence="6">tRNA(Ile)-lysidine synthetase</fullName>
    </alternativeName>
</protein>
<dbReference type="EMBL" id="BAEE01000053">
    <property type="protein sequence ID" value="GAB10197.1"/>
    <property type="molecule type" value="Genomic_DNA"/>
</dbReference>
<evidence type="ECO:0000256" key="3">
    <source>
        <dbReference type="ARBA" id="ARBA00022741"/>
    </source>
</evidence>
<comment type="function">
    <text evidence="6">Ligates lysine onto the cytidine present at position 34 of the AUA codon-specific tRNA(Ile) that contains the anticodon CAU, in an ATP-dependent manner. Cytidine is converted to lysidine, thus changing the amino acid specificity of the tRNA from methionine to isoleucine.</text>
</comment>
<keyword evidence="6" id="KW-0963">Cytoplasm</keyword>
<dbReference type="GO" id="GO:0005737">
    <property type="term" value="C:cytoplasm"/>
    <property type="evidence" value="ECO:0007669"/>
    <property type="project" value="UniProtKB-SubCell"/>
</dbReference>
<dbReference type="NCBIfam" id="TIGR02432">
    <property type="entry name" value="lysidine_TilS_N"/>
    <property type="match status" value="1"/>
</dbReference>
<keyword evidence="4 6" id="KW-0067">ATP-binding</keyword>
<dbReference type="EC" id="6.3.4.19" evidence="6"/>
<dbReference type="Pfam" id="PF01171">
    <property type="entry name" value="ATP_bind_3"/>
    <property type="match status" value="1"/>
</dbReference>
<organism evidence="8 9">
    <name type="scientific">Gordonia araii NBRC 100433</name>
    <dbReference type="NCBI Taxonomy" id="1073574"/>
    <lineage>
        <taxon>Bacteria</taxon>
        <taxon>Bacillati</taxon>
        <taxon>Actinomycetota</taxon>
        <taxon>Actinomycetes</taxon>
        <taxon>Mycobacteriales</taxon>
        <taxon>Gordoniaceae</taxon>
        <taxon>Gordonia</taxon>
    </lineage>
</organism>
<dbReference type="OrthoDB" id="5244702at2"/>
<keyword evidence="2 6" id="KW-0819">tRNA processing</keyword>
<evidence type="ECO:0000313" key="8">
    <source>
        <dbReference type="EMBL" id="GAB10197.1"/>
    </source>
</evidence>
<dbReference type="Proteomes" id="UP000035088">
    <property type="component" value="Unassembled WGS sequence"/>
</dbReference>
<dbReference type="InterPro" id="IPR014729">
    <property type="entry name" value="Rossmann-like_a/b/a_fold"/>
</dbReference>
<dbReference type="AlphaFoldDB" id="G7H2X2"/>
<evidence type="ECO:0000256" key="5">
    <source>
        <dbReference type="ARBA" id="ARBA00048539"/>
    </source>
</evidence>
<comment type="caution">
    <text evidence="8">The sequence shown here is derived from an EMBL/GenBank/DDBJ whole genome shotgun (WGS) entry which is preliminary data.</text>
</comment>
<name>G7H2X2_9ACTN</name>
<gene>
    <name evidence="6 8" type="primary">tilS</name>
    <name evidence="8" type="ORF">GOARA_053_00230</name>
</gene>
<evidence type="ECO:0000256" key="6">
    <source>
        <dbReference type="HAMAP-Rule" id="MF_01161"/>
    </source>
</evidence>
<dbReference type="Gene3D" id="1.20.59.20">
    <property type="match status" value="1"/>
</dbReference>
<evidence type="ECO:0000256" key="1">
    <source>
        <dbReference type="ARBA" id="ARBA00022598"/>
    </source>
</evidence>
<feature type="binding site" evidence="6">
    <location>
        <begin position="30"/>
        <end position="35"/>
    </location>
    <ligand>
        <name>ATP</name>
        <dbReference type="ChEBI" id="CHEBI:30616"/>
    </ligand>
</feature>
<dbReference type="GO" id="GO:0006400">
    <property type="term" value="P:tRNA modification"/>
    <property type="evidence" value="ECO:0007669"/>
    <property type="project" value="UniProtKB-UniRule"/>
</dbReference>